<evidence type="ECO:0000256" key="2">
    <source>
        <dbReference type="SAM" id="Phobius"/>
    </source>
</evidence>
<accession>A0ABR0E5Y8</accession>
<keyword evidence="2" id="KW-0472">Membrane</keyword>
<dbReference type="EMBL" id="JAXOVC010000010">
    <property type="protein sequence ID" value="KAK4496646.1"/>
    <property type="molecule type" value="Genomic_DNA"/>
</dbReference>
<keyword evidence="4" id="KW-1185">Reference proteome</keyword>
<name>A0ABR0E5Y8_ZASCE</name>
<dbReference type="Proteomes" id="UP001305779">
    <property type="component" value="Unassembled WGS sequence"/>
</dbReference>
<dbReference type="InterPro" id="IPR021765">
    <property type="entry name" value="UstYa-like"/>
</dbReference>
<comment type="similarity">
    <text evidence="1">Belongs to the ustYa family.</text>
</comment>
<keyword evidence="2" id="KW-0812">Transmembrane</keyword>
<comment type="caution">
    <text evidence="3">The sequence shown here is derived from an EMBL/GenBank/DDBJ whole genome shotgun (WGS) entry which is preliminary data.</text>
</comment>
<proteinExistence type="inferred from homology"/>
<sequence length="266" mass="29936">MYTDNEKRGWREAALLKSGNGEQDEAEGLLERTRNRKTQGSGFVHAGAYTLLILVIVVQSIVLVRWRTELAEHPPKVSKLGLSTLRNKTLDSGLLNRFWEDDNLTGPNEAWAGINSGHGVIALDIDYATAQNFPETIIHPYHPDKLVYALEAYHLIHCIQVLRKDYLLVRENKTPTKPLEHAMHCYDALRQSVMCSASDDLLIVTGHGHKGGFNQTRQCRDWDVLRDYATAHTACYWDDELPEGEDDPWKMCDDGSDGLPVGGLLN</sequence>
<feature type="transmembrane region" description="Helical" evidence="2">
    <location>
        <begin position="42"/>
        <end position="66"/>
    </location>
</feature>
<dbReference type="PANTHER" id="PTHR33365:SF6">
    <property type="entry name" value="OXIDASE USTYA"/>
    <property type="match status" value="1"/>
</dbReference>
<evidence type="ECO:0000313" key="4">
    <source>
        <dbReference type="Proteomes" id="UP001305779"/>
    </source>
</evidence>
<evidence type="ECO:0000313" key="3">
    <source>
        <dbReference type="EMBL" id="KAK4496646.1"/>
    </source>
</evidence>
<dbReference type="Pfam" id="PF11807">
    <property type="entry name" value="UstYa"/>
    <property type="match status" value="1"/>
</dbReference>
<gene>
    <name evidence="3" type="ORF">PRZ48_012628</name>
</gene>
<keyword evidence="2" id="KW-1133">Transmembrane helix</keyword>
<reference evidence="3 4" key="1">
    <citation type="journal article" date="2023" name="G3 (Bethesda)">
        <title>A chromosome-level genome assembly of Zasmidium syzygii isolated from banana leaves.</title>
        <authorList>
            <person name="van Westerhoven A.C."/>
            <person name="Mehrabi R."/>
            <person name="Talebi R."/>
            <person name="Steentjes M.B.F."/>
            <person name="Corcolon B."/>
            <person name="Chong P.A."/>
            <person name="Kema G.H.J."/>
            <person name="Seidl M.F."/>
        </authorList>
    </citation>
    <scope>NUCLEOTIDE SEQUENCE [LARGE SCALE GENOMIC DNA]</scope>
    <source>
        <strain evidence="3 4">P124</strain>
    </source>
</reference>
<evidence type="ECO:0000256" key="1">
    <source>
        <dbReference type="ARBA" id="ARBA00035112"/>
    </source>
</evidence>
<organism evidence="3 4">
    <name type="scientific">Zasmidium cellare</name>
    <name type="common">Wine cellar mold</name>
    <name type="synonym">Racodium cellare</name>
    <dbReference type="NCBI Taxonomy" id="395010"/>
    <lineage>
        <taxon>Eukaryota</taxon>
        <taxon>Fungi</taxon>
        <taxon>Dikarya</taxon>
        <taxon>Ascomycota</taxon>
        <taxon>Pezizomycotina</taxon>
        <taxon>Dothideomycetes</taxon>
        <taxon>Dothideomycetidae</taxon>
        <taxon>Mycosphaerellales</taxon>
        <taxon>Mycosphaerellaceae</taxon>
        <taxon>Zasmidium</taxon>
    </lineage>
</organism>
<protein>
    <submittedName>
        <fullName evidence="3">Uncharacterized protein</fullName>
    </submittedName>
</protein>
<dbReference type="PANTHER" id="PTHR33365">
    <property type="entry name" value="YALI0B05434P"/>
    <property type="match status" value="1"/>
</dbReference>